<evidence type="ECO:0000256" key="1">
    <source>
        <dbReference type="ARBA" id="ARBA00004886"/>
    </source>
</evidence>
<evidence type="ECO:0000256" key="2">
    <source>
        <dbReference type="ARBA" id="ARBA00009325"/>
    </source>
</evidence>
<dbReference type="EMBL" id="QYUQ01000002">
    <property type="protein sequence ID" value="RJG04503.1"/>
    <property type="molecule type" value="Genomic_DNA"/>
</dbReference>
<protein>
    <recommendedName>
        <fullName evidence="3 5">Coenzyme PQQ synthesis protein A</fullName>
    </recommendedName>
    <alternativeName>
        <fullName evidence="5">Pyrroloquinoline quinone biosynthesis protein A</fullName>
    </alternativeName>
</protein>
<evidence type="ECO:0000313" key="6">
    <source>
        <dbReference type="EMBL" id="RJG04503.1"/>
    </source>
</evidence>
<comment type="similarity">
    <text evidence="2 5">Belongs to the PqqA family.</text>
</comment>
<comment type="pathway">
    <text evidence="1 5">Cofactor biosynthesis; pyrroloquinoline quinone biosynthesis.</text>
</comment>
<proteinExistence type="inferred from homology"/>
<dbReference type="Proteomes" id="UP000266327">
    <property type="component" value="Unassembled WGS sequence"/>
</dbReference>
<dbReference type="AlphaFoldDB" id="A0A3A3G7K9"/>
<evidence type="ECO:0000313" key="7">
    <source>
        <dbReference type="Proteomes" id="UP000266327"/>
    </source>
</evidence>
<keyword evidence="7" id="KW-1185">Reference proteome</keyword>
<dbReference type="HAMAP" id="MF_00656">
    <property type="entry name" value="PQQ_syn_PqqA"/>
    <property type="match status" value="1"/>
</dbReference>
<reference evidence="7" key="1">
    <citation type="submission" date="2018-09" db="EMBL/GenBank/DDBJ databases">
        <authorList>
            <person name="Zhu H."/>
        </authorList>
    </citation>
    <scope>NUCLEOTIDE SEQUENCE [LARGE SCALE GENOMIC DNA]</scope>
    <source>
        <strain evidence="7">K1S02-23</strain>
    </source>
</reference>
<evidence type="ECO:0000256" key="4">
    <source>
        <dbReference type="ARBA" id="ARBA00022905"/>
    </source>
</evidence>
<name>A0A3A3G7K9_9BURK</name>
<comment type="caution">
    <text evidence="6">The sequence shown here is derived from an EMBL/GenBank/DDBJ whole genome shotgun (WGS) entry which is preliminary data.</text>
</comment>
<dbReference type="UniPathway" id="UPA00539"/>
<evidence type="ECO:0000256" key="3">
    <source>
        <dbReference type="ARBA" id="ARBA00015086"/>
    </source>
</evidence>
<dbReference type="Pfam" id="PF08042">
    <property type="entry name" value="PqqA"/>
    <property type="match status" value="1"/>
</dbReference>
<dbReference type="InterPro" id="IPR011725">
    <property type="entry name" value="PQQ_synth_PqqA"/>
</dbReference>
<keyword evidence="4 5" id="KW-0884">PQQ biosynthesis</keyword>
<accession>A0A3A3G7K9</accession>
<sequence length="24" mass="2964">MTWEKPQAINFRFGFEITMYIANR</sequence>
<evidence type="ECO:0000256" key="5">
    <source>
        <dbReference type="HAMAP-Rule" id="MF_00656"/>
    </source>
</evidence>
<gene>
    <name evidence="5 6" type="primary">pqqA</name>
    <name evidence="6" type="ORF">D3878_17850</name>
</gene>
<dbReference type="GO" id="GO:0018189">
    <property type="term" value="P:pyrroloquinoline quinone biosynthetic process"/>
    <property type="evidence" value="ECO:0007669"/>
    <property type="project" value="UniProtKB-UniRule"/>
</dbReference>
<organism evidence="6 7">
    <name type="scientific">Noviherbaspirillum sedimenti</name>
    <dbReference type="NCBI Taxonomy" id="2320865"/>
    <lineage>
        <taxon>Bacteria</taxon>
        <taxon>Pseudomonadati</taxon>
        <taxon>Pseudomonadota</taxon>
        <taxon>Betaproteobacteria</taxon>
        <taxon>Burkholderiales</taxon>
        <taxon>Oxalobacteraceae</taxon>
        <taxon>Noviherbaspirillum</taxon>
    </lineage>
</organism>
<comment type="function">
    <text evidence="5">Required for coenzyme pyrroloquinoline quinone (PQQ) biosynthesis. PQQ is probably formed by cross-linking a specific glutamate to a specific tyrosine residue and excising these residues from the peptide.</text>
</comment>
<dbReference type="NCBIfam" id="TIGR02107">
    <property type="entry name" value="PQQ_syn_pqqA"/>
    <property type="match status" value="1"/>
</dbReference>
<feature type="cross-link" description="Pyrroloquinoline quinone (Glu-Tyr)" evidence="5">
    <location>
        <begin position="16"/>
        <end position="20"/>
    </location>
</feature>
<dbReference type="RefSeq" id="WP_119787977.1">
    <property type="nucleotide sequence ID" value="NZ_QYUQ01000002.1"/>
</dbReference>